<comment type="similarity">
    <text evidence="2">Belongs to the MipA/OmpV family.</text>
</comment>
<dbReference type="GO" id="GO:0009279">
    <property type="term" value="C:cell outer membrane"/>
    <property type="evidence" value="ECO:0007669"/>
    <property type="project" value="UniProtKB-SubCell"/>
</dbReference>
<feature type="chain" id="PRO_5041930356" evidence="6">
    <location>
        <begin position="25"/>
        <end position="267"/>
    </location>
</feature>
<evidence type="ECO:0000256" key="4">
    <source>
        <dbReference type="ARBA" id="ARBA00023136"/>
    </source>
</evidence>
<evidence type="ECO:0000256" key="6">
    <source>
        <dbReference type="SAM" id="SignalP"/>
    </source>
</evidence>
<evidence type="ECO:0000313" key="8">
    <source>
        <dbReference type="Proteomes" id="UP000859505"/>
    </source>
</evidence>
<dbReference type="Pfam" id="PF06629">
    <property type="entry name" value="MipA"/>
    <property type="match status" value="1"/>
</dbReference>
<dbReference type="RefSeq" id="WP_270827070.1">
    <property type="nucleotide sequence ID" value="NZ_JBMKCQ010000002.1"/>
</dbReference>
<dbReference type="InterPro" id="IPR010583">
    <property type="entry name" value="MipA"/>
</dbReference>
<comment type="subcellular location">
    <subcellularLocation>
        <location evidence="1">Cell outer membrane</location>
    </subcellularLocation>
</comment>
<evidence type="ECO:0000256" key="2">
    <source>
        <dbReference type="ARBA" id="ARBA00005722"/>
    </source>
</evidence>
<reference evidence="7" key="1">
    <citation type="journal article" date="2018" name="Genome Biol.">
        <title>SKESA: strategic k-mer extension for scrupulous assemblies.</title>
        <authorList>
            <person name="Souvorov A."/>
            <person name="Agarwala R."/>
            <person name="Lipman D.J."/>
        </authorList>
    </citation>
    <scope>NUCLEOTIDE SEQUENCE</scope>
    <source>
        <strain evidence="7">OLC2673_Aeromonas</strain>
    </source>
</reference>
<evidence type="ECO:0000256" key="5">
    <source>
        <dbReference type="ARBA" id="ARBA00023237"/>
    </source>
</evidence>
<dbReference type="Proteomes" id="UP000859505">
    <property type="component" value="Unassembled WGS sequence"/>
</dbReference>
<name>A0AAD3UAK4_AERHY</name>
<dbReference type="AlphaFoldDB" id="A0AAD3UAK4"/>
<gene>
    <name evidence="7" type="ORF">JAJ28_002065</name>
</gene>
<dbReference type="PANTHER" id="PTHR38776">
    <property type="entry name" value="MLTA-INTERACTING PROTEIN-RELATED"/>
    <property type="match status" value="1"/>
</dbReference>
<evidence type="ECO:0000256" key="1">
    <source>
        <dbReference type="ARBA" id="ARBA00004442"/>
    </source>
</evidence>
<keyword evidence="4" id="KW-0472">Membrane</keyword>
<proteinExistence type="inferred from homology"/>
<organism evidence="7 8">
    <name type="scientific">Aeromonas hydrophila</name>
    <dbReference type="NCBI Taxonomy" id="644"/>
    <lineage>
        <taxon>Bacteria</taxon>
        <taxon>Pseudomonadati</taxon>
        <taxon>Pseudomonadota</taxon>
        <taxon>Gammaproteobacteria</taxon>
        <taxon>Aeromonadales</taxon>
        <taxon>Aeromonadaceae</taxon>
        <taxon>Aeromonas</taxon>
    </lineage>
</organism>
<keyword evidence="5" id="KW-0998">Cell outer membrane</keyword>
<dbReference type="GO" id="GO:0009252">
    <property type="term" value="P:peptidoglycan biosynthetic process"/>
    <property type="evidence" value="ECO:0007669"/>
    <property type="project" value="TreeGrafter"/>
</dbReference>
<sequence length="267" mass="29349">MRVLQSIKRAGLAALLLTVLPARADIDLGSLDLLSSANPSSPVPRGLVGGAVLLGGQARYQAQDNTLYPIPGFLYFGEQFMYLGDRARYYLHKDERVALYGYGRVRFGNLDPADEPAFTGMDERKGQLEGGIGGNLITPYALLTVRASSDISGRSKGQELLLWADFPILRDKLLIMPGMGLMLRSDKMANYYFGGISESEATAQRPAWDTGSTLSPMAALITSYRFSPNWIGMFAMNYEWYDGDIEHSPLVQHTGELYAGVGIGYIW</sequence>
<feature type="signal peptide" evidence="6">
    <location>
        <begin position="1"/>
        <end position="24"/>
    </location>
</feature>
<accession>A0AAD3UAK4</accession>
<evidence type="ECO:0000313" key="7">
    <source>
        <dbReference type="EMBL" id="HAT6344340.1"/>
    </source>
</evidence>
<dbReference type="EMBL" id="DACTUL010000013">
    <property type="protein sequence ID" value="HAT6344340.1"/>
    <property type="molecule type" value="Genomic_DNA"/>
</dbReference>
<protein>
    <submittedName>
        <fullName evidence="7">MipA/OmpV family protein</fullName>
    </submittedName>
</protein>
<reference evidence="7" key="2">
    <citation type="submission" date="2020-01" db="EMBL/GenBank/DDBJ databases">
        <authorList>
            <consortium name="NCBI Pathogen Detection Project"/>
        </authorList>
    </citation>
    <scope>NUCLEOTIDE SEQUENCE</scope>
    <source>
        <strain evidence="7">OLC2673_Aeromonas</strain>
    </source>
</reference>
<evidence type="ECO:0000256" key="3">
    <source>
        <dbReference type="ARBA" id="ARBA00022729"/>
    </source>
</evidence>
<keyword evidence="3 6" id="KW-0732">Signal</keyword>
<dbReference type="PANTHER" id="PTHR38776:SF1">
    <property type="entry name" value="MLTA-INTERACTING PROTEIN-RELATED"/>
    <property type="match status" value="1"/>
</dbReference>
<comment type="caution">
    <text evidence="7">The sequence shown here is derived from an EMBL/GenBank/DDBJ whole genome shotgun (WGS) entry which is preliminary data.</text>
</comment>